<name>A0A0G1Q2R0_9BACT</name>
<dbReference type="AlphaFoldDB" id="A0A0G1Q2R0"/>
<evidence type="ECO:0000313" key="2">
    <source>
        <dbReference type="Proteomes" id="UP000034264"/>
    </source>
</evidence>
<reference evidence="1 2" key="1">
    <citation type="journal article" date="2015" name="Nature">
        <title>rRNA introns, odd ribosomes, and small enigmatic genomes across a large radiation of phyla.</title>
        <authorList>
            <person name="Brown C.T."/>
            <person name="Hug L.A."/>
            <person name="Thomas B.C."/>
            <person name="Sharon I."/>
            <person name="Castelle C.J."/>
            <person name="Singh A."/>
            <person name="Wilkins M.J."/>
            <person name="Williams K.H."/>
            <person name="Banfield J.F."/>
        </authorList>
    </citation>
    <scope>NUCLEOTIDE SEQUENCE [LARGE SCALE GENOMIC DNA]</scope>
</reference>
<protein>
    <submittedName>
        <fullName evidence="1">Uncharacterized protein</fullName>
    </submittedName>
</protein>
<organism evidence="1 2">
    <name type="scientific">Candidatus Amesbacteria bacterium GW2011_GWC2_45_19</name>
    <dbReference type="NCBI Taxonomy" id="1618366"/>
    <lineage>
        <taxon>Bacteria</taxon>
        <taxon>Candidatus Amesiibacteriota</taxon>
    </lineage>
</organism>
<dbReference type="Proteomes" id="UP000034264">
    <property type="component" value="Unassembled WGS sequence"/>
</dbReference>
<comment type="caution">
    <text evidence="1">The sequence shown here is derived from an EMBL/GenBank/DDBJ whole genome shotgun (WGS) entry which is preliminary data.</text>
</comment>
<dbReference type="EMBL" id="LCKS01000005">
    <property type="protein sequence ID" value="KKU02960.1"/>
    <property type="molecule type" value="Genomic_DNA"/>
</dbReference>
<sequence>MAVIAVLAAGLILGIDPVQKIRQAQDVRAKDAVAAIAGAMRAFAAGSTTGEYPANLTQLQTEYKGTPPAYLAITYSTTVPRITADIQAIKYCSTWKGCTWFWDTTVGNVICVSGAGTCTAAASF</sequence>
<proteinExistence type="predicted"/>
<accession>A0A0G1Q2R0</accession>
<gene>
    <name evidence="1" type="ORF">UX05_C0005G0037</name>
</gene>
<evidence type="ECO:0000313" key="1">
    <source>
        <dbReference type="EMBL" id="KKU02960.1"/>
    </source>
</evidence>